<dbReference type="EMBL" id="NBSK02000004">
    <property type="protein sequence ID" value="KAJ0214045.1"/>
    <property type="molecule type" value="Genomic_DNA"/>
</dbReference>
<keyword evidence="2" id="KW-1185">Reference proteome</keyword>
<accession>A0A9R1XGT3</accession>
<dbReference type="AlphaFoldDB" id="A0A9R1XGT3"/>
<sequence length="84" mass="9585">MGSVMLSSFQFPLAKEGEDEYEKYGFIVDDINEDGQDEEEEDRVDSYVYILISTCVRRPKYIMCTGGDPSGYIPTHTTRNTSSR</sequence>
<dbReference type="Proteomes" id="UP000235145">
    <property type="component" value="Unassembled WGS sequence"/>
</dbReference>
<comment type="caution">
    <text evidence="1">The sequence shown here is derived from an EMBL/GenBank/DDBJ whole genome shotgun (WGS) entry which is preliminary data.</text>
</comment>
<protein>
    <submittedName>
        <fullName evidence="1">Uncharacterized protein</fullName>
    </submittedName>
</protein>
<name>A0A9R1XGT3_LACSA</name>
<organism evidence="1 2">
    <name type="scientific">Lactuca sativa</name>
    <name type="common">Garden lettuce</name>
    <dbReference type="NCBI Taxonomy" id="4236"/>
    <lineage>
        <taxon>Eukaryota</taxon>
        <taxon>Viridiplantae</taxon>
        <taxon>Streptophyta</taxon>
        <taxon>Embryophyta</taxon>
        <taxon>Tracheophyta</taxon>
        <taxon>Spermatophyta</taxon>
        <taxon>Magnoliopsida</taxon>
        <taxon>eudicotyledons</taxon>
        <taxon>Gunneridae</taxon>
        <taxon>Pentapetalae</taxon>
        <taxon>asterids</taxon>
        <taxon>campanulids</taxon>
        <taxon>Asterales</taxon>
        <taxon>Asteraceae</taxon>
        <taxon>Cichorioideae</taxon>
        <taxon>Cichorieae</taxon>
        <taxon>Lactucinae</taxon>
        <taxon>Lactuca</taxon>
    </lineage>
</organism>
<reference evidence="1 2" key="1">
    <citation type="journal article" date="2017" name="Nat. Commun.">
        <title>Genome assembly with in vitro proximity ligation data and whole-genome triplication in lettuce.</title>
        <authorList>
            <person name="Reyes-Chin-Wo S."/>
            <person name="Wang Z."/>
            <person name="Yang X."/>
            <person name="Kozik A."/>
            <person name="Arikit S."/>
            <person name="Song C."/>
            <person name="Xia L."/>
            <person name="Froenicke L."/>
            <person name="Lavelle D.O."/>
            <person name="Truco M.J."/>
            <person name="Xia R."/>
            <person name="Zhu S."/>
            <person name="Xu C."/>
            <person name="Xu H."/>
            <person name="Xu X."/>
            <person name="Cox K."/>
            <person name="Korf I."/>
            <person name="Meyers B.C."/>
            <person name="Michelmore R.W."/>
        </authorList>
    </citation>
    <scope>NUCLEOTIDE SEQUENCE [LARGE SCALE GENOMIC DNA]</scope>
    <source>
        <strain evidence="2">cv. Salinas</strain>
        <tissue evidence="1">Seedlings</tissue>
    </source>
</reference>
<gene>
    <name evidence="1" type="ORF">LSAT_V11C400174530</name>
</gene>
<evidence type="ECO:0000313" key="2">
    <source>
        <dbReference type="Proteomes" id="UP000235145"/>
    </source>
</evidence>
<evidence type="ECO:0000313" key="1">
    <source>
        <dbReference type="EMBL" id="KAJ0214045.1"/>
    </source>
</evidence>
<proteinExistence type="predicted"/>